<dbReference type="InterPro" id="IPR036409">
    <property type="entry name" value="Aldolase_II/adducin_N_sf"/>
</dbReference>
<evidence type="ECO:0000313" key="4">
    <source>
        <dbReference type="EMBL" id="KPJ64098.1"/>
    </source>
</evidence>
<evidence type="ECO:0000256" key="2">
    <source>
        <dbReference type="ARBA" id="ARBA00023239"/>
    </source>
</evidence>
<feature type="domain" description="Class II aldolase/adducin N-terminal" evidence="3">
    <location>
        <begin position="8"/>
        <end position="207"/>
    </location>
</feature>
<protein>
    <recommendedName>
        <fullName evidence="3">Class II aldolase/adducin N-terminal domain-containing protein</fullName>
    </recommendedName>
</protein>
<dbReference type="Pfam" id="PF00596">
    <property type="entry name" value="Aldolase_II"/>
    <property type="match status" value="1"/>
</dbReference>
<dbReference type="GO" id="GO:0005829">
    <property type="term" value="C:cytosol"/>
    <property type="evidence" value="ECO:0007669"/>
    <property type="project" value="TreeGrafter"/>
</dbReference>
<sequence length="244" mass="27083">MSQFLGDPSRDYVILGEGNTSARIDDETFFVKASGTRLGGIQRQGFVAVRNAPVLEMLDAGELSDQEIDERLMAARVDQRGPVKPSVETLFHAWLLTQPGISFIGHTHPTAVNSIMCSRGWRDVIQGRIFPDEIVYCGVAPAYLEYTDPGCALARAIRKTVEEYRDRQGVCPKVVLMQNHGLIALGATPGEVQDITQMWVKVARVLAGTQAFGGPHFFSEENVARLHSRPDEEYRRRVARAEGR</sequence>
<organism evidence="4 5">
    <name type="scientific">candidate division KD3-62 bacterium DG_56</name>
    <dbReference type="NCBI Taxonomy" id="1704032"/>
    <lineage>
        <taxon>Bacteria</taxon>
        <taxon>candidate division KD3-62</taxon>
    </lineage>
</organism>
<name>A0A0S7XNL9_9BACT</name>
<comment type="caution">
    <text evidence="4">The sequence shown here is derived from an EMBL/GenBank/DDBJ whole genome shotgun (WGS) entry which is preliminary data.</text>
</comment>
<dbReference type="PANTHER" id="PTHR22789:SF0">
    <property type="entry name" value="3-OXO-TETRONATE 4-PHOSPHATE DECARBOXYLASE-RELATED"/>
    <property type="match status" value="1"/>
</dbReference>
<keyword evidence="1" id="KW-0479">Metal-binding</keyword>
<dbReference type="Gene3D" id="3.40.225.10">
    <property type="entry name" value="Class II aldolase/adducin N-terminal domain"/>
    <property type="match status" value="1"/>
</dbReference>
<dbReference type="EMBL" id="LIZY01000043">
    <property type="protein sequence ID" value="KPJ64098.1"/>
    <property type="molecule type" value="Genomic_DNA"/>
</dbReference>
<evidence type="ECO:0000256" key="1">
    <source>
        <dbReference type="ARBA" id="ARBA00022723"/>
    </source>
</evidence>
<reference evidence="4 5" key="1">
    <citation type="journal article" date="2015" name="Microbiome">
        <title>Genomic resolution of linkages in carbon, nitrogen, and sulfur cycling among widespread estuary sediment bacteria.</title>
        <authorList>
            <person name="Baker B.J."/>
            <person name="Lazar C.S."/>
            <person name="Teske A.P."/>
            <person name="Dick G.J."/>
        </authorList>
    </citation>
    <scope>NUCLEOTIDE SEQUENCE [LARGE SCALE GENOMIC DNA]</scope>
    <source>
        <strain evidence="4">DG_56</strain>
    </source>
</reference>
<dbReference type="PANTHER" id="PTHR22789">
    <property type="entry name" value="FUCULOSE PHOSPHATE ALDOLASE"/>
    <property type="match status" value="1"/>
</dbReference>
<accession>A0A0S7XNL9</accession>
<dbReference type="AlphaFoldDB" id="A0A0S7XNL9"/>
<evidence type="ECO:0000259" key="3">
    <source>
        <dbReference type="SMART" id="SM01007"/>
    </source>
</evidence>
<dbReference type="InterPro" id="IPR001303">
    <property type="entry name" value="Aldolase_II/adducin_N"/>
</dbReference>
<dbReference type="GO" id="GO:0019323">
    <property type="term" value="P:pentose catabolic process"/>
    <property type="evidence" value="ECO:0007669"/>
    <property type="project" value="TreeGrafter"/>
</dbReference>
<proteinExistence type="predicted"/>
<gene>
    <name evidence="4" type="ORF">AMK68_02350</name>
</gene>
<dbReference type="InterPro" id="IPR050197">
    <property type="entry name" value="Aldolase_class_II_sugar_metab"/>
</dbReference>
<dbReference type="GO" id="GO:0046872">
    <property type="term" value="F:metal ion binding"/>
    <property type="evidence" value="ECO:0007669"/>
    <property type="project" value="UniProtKB-KW"/>
</dbReference>
<keyword evidence="2" id="KW-0456">Lyase</keyword>
<evidence type="ECO:0000313" key="5">
    <source>
        <dbReference type="Proteomes" id="UP000052020"/>
    </source>
</evidence>
<dbReference type="PATRIC" id="fig|1704032.3.peg.262"/>
<dbReference type="Proteomes" id="UP000052020">
    <property type="component" value="Unassembled WGS sequence"/>
</dbReference>
<dbReference type="SMART" id="SM01007">
    <property type="entry name" value="Aldolase_II"/>
    <property type="match status" value="1"/>
</dbReference>
<dbReference type="GO" id="GO:0016832">
    <property type="term" value="F:aldehyde-lyase activity"/>
    <property type="evidence" value="ECO:0007669"/>
    <property type="project" value="TreeGrafter"/>
</dbReference>
<dbReference type="SUPFAM" id="SSF53639">
    <property type="entry name" value="AraD/HMP-PK domain-like"/>
    <property type="match status" value="1"/>
</dbReference>